<dbReference type="GO" id="GO:0090313">
    <property type="term" value="P:regulation of protein targeting to membrane"/>
    <property type="evidence" value="ECO:0007669"/>
    <property type="project" value="TreeGrafter"/>
</dbReference>
<accession>A0A7V8FM21</accession>
<dbReference type="PANTHER" id="PTHR30441:SF8">
    <property type="entry name" value="DUF748 DOMAIN-CONTAINING PROTEIN"/>
    <property type="match status" value="1"/>
</dbReference>
<name>A0A7V8FM21_9BURK</name>
<gene>
    <name evidence="2" type="ORF">GAK30_02991</name>
</gene>
<feature type="transmembrane region" description="Helical" evidence="1">
    <location>
        <begin position="21"/>
        <end position="42"/>
    </location>
</feature>
<evidence type="ECO:0000256" key="1">
    <source>
        <dbReference type="SAM" id="Phobius"/>
    </source>
</evidence>
<reference evidence="3" key="1">
    <citation type="journal article" date="2020" name="MBio">
        <title>Horizontal gene transfer to a defensive symbiont with a reduced genome amongst a multipartite beetle microbiome.</title>
        <authorList>
            <person name="Waterworth S.C."/>
            <person name="Florez L.V."/>
            <person name="Rees E.R."/>
            <person name="Hertweck C."/>
            <person name="Kaltenpoth M."/>
            <person name="Kwan J.C."/>
        </authorList>
    </citation>
    <scope>NUCLEOTIDE SEQUENCE [LARGE SCALE GENOMIC DNA]</scope>
</reference>
<dbReference type="Proteomes" id="UP000461670">
    <property type="component" value="Unassembled WGS sequence"/>
</dbReference>
<dbReference type="EMBL" id="WNDQ01000050">
    <property type="protein sequence ID" value="KAF1019673.1"/>
    <property type="molecule type" value="Genomic_DNA"/>
</dbReference>
<dbReference type="InterPro" id="IPR052894">
    <property type="entry name" value="AsmA-related"/>
</dbReference>
<dbReference type="GO" id="GO:0005886">
    <property type="term" value="C:plasma membrane"/>
    <property type="evidence" value="ECO:0007669"/>
    <property type="project" value="TreeGrafter"/>
</dbReference>
<keyword evidence="1" id="KW-0812">Transmembrane</keyword>
<sequence length="405" mass="43745">MHRSFVMVVSARRPAFKHPAWRWLAFIVAAVVLCLLLAWLAVPPLAKHLLQTQGAQWLGRPVSVASVDFKPWSLELTLKDLSIAAQAPGSQADAQPQPAPQFHLDRLYVNLSAQSLLRLAPVVDALVLDAPQLKVRRLAGGGYDIDDILQKFSSDPAQPAPERSEPPAFALYNVQVNQGHAELDDEVTGVHHVLDDLTLALPFLSTLKSQREVTVQPQLTFLLNGSRFASTAQSLPFTDSRKTSANLQVQALDLSPYLTYLPKDTPARLTAGHLSLDLQWTFEQAEAPQLHVAGRANLQGLAVADAAGQPLLALDQATVDLADVAPLARQVRLSAVALQGVRGTLARRADGSLALMNTAAPQESTSPSPTPPAETPWQVAVERVQLDGGELRWVDDAVKPQARSG</sequence>
<dbReference type="AlphaFoldDB" id="A0A7V8FM21"/>
<dbReference type="PANTHER" id="PTHR30441">
    <property type="entry name" value="DUF748 DOMAIN-CONTAINING PROTEIN"/>
    <property type="match status" value="1"/>
</dbReference>
<keyword evidence="1" id="KW-0472">Membrane</keyword>
<comment type="caution">
    <text evidence="2">The sequence shown here is derived from an EMBL/GenBank/DDBJ whole genome shotgun (WGS) entry which is preliminary data.</text>
</comment>
<evidence type="ECO:0008006" key="4">
    <source>
        <dbReference type="Google" id="ProtNLM"/>
    </source>
</evidence>
<proteinExistence type="predicted"/>
<keyword evidence="1" id="KW-1133">Transmembrane helix</keyword>
<protein>
    <recommendedName>
        <fullName evidence="4">DUF748 domain-containing protein</fullName>
    </recommendedName>
</protein>
<evidence type="ECO:0000313" key="3">
    <source>
        <dbReference type="Proteomes" id="UP000461670"/>
    </source>
</evidence>
<evidence type="ECO:0000313" key="2">
    <source>
        <dbReference type="EMBL" id="KAF1019673.1"/>
    </source>
</evidence>
<organism evidence="2 3">
    <name type="scientific">Paracidovorax wautersii</name>
    <dbReference type="NCBI Taxonomy" id="1177982"/>
    <lineage>
        <taxon>Bacteria</taxon>
        <taxon>Pseudomonadati</taxon>
        <taxon>Pseudomonadota</taxon>
        <taxon>Betaproteobacteria</taxon>
        <taxon>Burkholderiales</taxon>
        <taxon>Comamonadaceae</taxon>
        <taxon>Paracidovorax</taxon>
    </lineage>
</organism>
<dbReference type="InterPro" id="IPR008023">
    <property type="entry name" value="DUF748"/>
</dbReference>
<dbReference type="Pfam" id="PF05359">
    <property type="entry name" value="DUF748"/>
    <property type="match status" value="1"/>
</dbReference>